<name>A0A1F6W4R2_9BACT</name>
<keyword evidence="1" id="KW-0472">Membrane</keyword>
<evidence type="ECO:0000256" key="1">
    <source>
        <dbReference type="SAM" id="Phobius"/>
    </source>
</evidence>
<evidence type="ECO:0000313" key="4">
    <source>
        <dbReference type="EMBL" id="OGI76927.1"/>
    </source>
</evidence>
<organism evidence="4 5">
    <name type="scientific">Candidatus Nomurabacteria bacterium RIFCSPHIGHO2_02_FULL_37_13</name>
    <dbReference type="NCBI Taxonomy" id="1801750"/>
    <lineage>
        <taxon>Bacteria</taxon>
        <taxon>Candidatus Nomuraibacteriota</taxon>
    </lineage>
</organism>
<dbReference type="Gene3D" id="2.170.130.30">
    <property type="match status" value="1"/>
</dbReference>
<reference evidence="4 5" key="1">
    <citation type="journal article" date="2016" name="Nat. Commun.">
        <title>Thousands of microbial genomes shed light on interconnected biogeochemical processes in an aquifer system.</title>
        <authorList>
            <person name="Anantharaman K."/>
            <person name="Brown C.T."/>
            <person name="Hug L.A."/>
            <person name="Sharon I."/>
            <person name="Castelle C.J."/>
            <person name="Probst A.J."/>
            <person name="Thomas B.C."/>
            <person name="Singh A."/>
            <person name="Wilkins M.J."/>
            <person name="Karaoz U."/>
            <person name="Brodie E.L."/>
            <person name="Williams K.H."/>
            <person name="Hubbard S.S."/>
            <person name="Banfield J.F."/>
        </authorList>
    </citation>
    <scope>NUCLEOTIDE SEQUENCE [LARGE SCALE GENOMIC DNA]</scope>
</reference>
<keyword evidence="1" id="KW-0812">Transmembrane</keyword>
<feature type="transmembrane region" description="Helical" evidence="1">
    <location>
        <begin position="657"/>
        <end position="678"/>
    </location>
</feature>
<sequence length="679" mass="73318">MKKIFKISFVVLGIFAVGSFFTNQIFAEDIVLEEIIVVPDPVTLSNIAITNPADKTEYIVGDTLNITGLVVTGTYSDNSTNIETITEENISDFDSTFPAVGQILTITVGEQTATYTININAAEETGGDSPLLIEKDITLNYGCETEDTDGVMHVFPEEDSPSDYLAICALVSARDAGDITDFKLVNSSFGLYVQSVNDEDPSDTEYWALWLNGKFANCGIVCLPLVKGDTLSLILSDWMTNTESTTIKLHVIDLVPLPQEEDGDDTGGGGGSETPKPEFNTENAIAYLKSVQKENGSFEDSLLYTDWAGIAFGALNVIDNSRDTLLAYLNSHNTLSSLVTDNERRAITLLALEQDPYSFNGVNYISAIISSFDDTQFGDTNLVNDDIFALIPLKNSGYTASDDIIIKDIAFLISKQKINGSWEESVDITAATIQALKSFELIDGVSEALLKAADYLADKQNSDGGWGNVFSTSWVIQAMNTLGASWTKDNKTGIDYLGAQQVIDGAVSPSSETFANRIWATSYASVAGSEKSWNEIMQSVPKPAIKNNSNNSSAGILKKTNSQTPTNPIVCPLGHSFSVTTGQACTTTALIDSTSLPQTFLANNKFDDKKKSVVSQIQKTATPSDLPEKTKTLEIIPETLIATAVNTLPIKNTSQNLPIVLGTVSGLILLYVAFKFLIP</sequence>
<dbReference type="AlphaFoldDB" id="A0A1F6W4R2"/>
<dbReference type="Gene3D" id="1.50.10.20">
    <property type="match status" value="1"/>
</dbReference>
<dbReference type="InterPro" id="IPR032696">
    <property type="entry name" value="SQ_cyclase_C"/>
</dbReference>
<feature type="domain" description="Ig-like" evidence="2">
    <location>
        <begin position="53"/>
        <end position="117"/>
    </location>
</feature>
<comment type="caution">
    <text evidence="4">The sequence shown here is derived from an EMBL/GenBank/DDBJ whole genome shotgun (WGS) entry which is preliminary data.</text>
</comment>
<evidence type="ECO:0000259" key="2">
    <source>
        <dbReference type="Pfam" id="PF07523"/>
    </source>
</evidence>
<evidence type="ECO:0000313" key="5">
    <source>
        <dbReference type="Proteomes" id="UP000178374"/>
    </source>
</evidence>
<gene>
    <name evidence="4" type="ORF">A3B85_00090</name>
</gene>
<dbReference type="PANTHER" id="PTHR10559">
    <property type="entry name" value="TRANSCOBALAMIN-1/GASTRIC INTRINSIC FACTOR"/>
    <property type="match status" value="1"/>
</dbReference>
<dbReference type="Pfam" id="PF13243">
    <property type="entry name" value="SQHop_cyclase_C"/>
    <property type="match status" value="1"/>
</dbReference>
<dbReference type="InterPro" id="IPR022038">
    <property type="entry name" value="Ig-like_bact"/>
</dbReference>
<dbReference type="Proteomes" id="UP000178374">
    <property type="component" value="Unassembled WGS sequence"/>
</dbReference>
<evidence type="ECO:0008006" key="6">
    <source>
        <dbReference type="Google" id="ProtNLM"/>
    </source>
</evidence>
<dbReference type="CDD" id="cd00688">
    <property type="entry name" value="ISOPREN_C2_like"/>
    <property type="match status" value="1"/>
</dbReference>
<dbReference type="SUPFAM" id="SSF48239">
    <property type="entry name" value="Terpenoid cyclases/Protein prenyltransferases"/>
    <property type="match status" value="1"/>
</dbReference>
<proteinExistence type="predicted"/>
<dbReference type="Gene3D" id="2.60.40.3630">
    <property type="match status" value="1"/>
</dbReference>
<dbReference type="InterPro" id="IPR008930">
    <property type="entry name" value="Terpenoid_cyclase/PrenylTrfase"/>
</dbReference>
<protein>
    <recommendedName>
        <fullName evidence="6">DUF4430 domain-containing protein</fullName>
    </recommendedName>
</protein>
<dbReference type="EMBL" id="MFUA01000016">
    <property type="protein sequence ID" value="OGI76927.1"/>
    <property type="molecule type" value="Genomic_DNA"/>
</dbReference>
<feature type="domain" description="Squalene cyclase C-terminal" evidence="3">
    <location>
        <begin position="393"/>
        <end position="469"/>
    </location>
</feature>
<dbReference type="InterPro" id="IPR051588">
    <property type="entry name" value="Cobalamin_Transport"/>
</dbReference>
<evidence type="ECO:0000259" key="3">
    <source>
        <dbReference type="Pfam" id="PF13243"/>
    </source>
</evidence>
<accession>A0A1F6W4R2</accession>
<dbReference type="Pfam" id="PF07523">
    <property type="entry name" value="Big_3"/>
    <property type="match status" value="1"/>
</dbReference>
<dbReference type="PANTHER" id="PTHR10559:SF18">
    <property type="entry name" value="TRANSCOBALAMIN II"/>
    <property type="match status" value="1"/>
</dbReference>
<dbReference type="STRING" id="1801750.A3B85_00090"/>
<keyword evidence="1" id="KW-1133">Transmembrane helix</keyword>